<dbReference type="AlphaFoldDB" id="A0A9P9L670"/>
<evidence type="ECO:0000313" key="2">
    <source>
        <dbReference type="EMBL" id="KAH7274963.1"/>
    </source>
</evidence>
<dbReference type="Gene3D" id="3.40.50.300">
    <property type="entry name" value="P-loop containing nucleotide triphosphate hydrolases"/>
    <property type="match status" value="1"/>
</dbReference>
<sequence>MKKNGFSNEGIILVLGVTGSGKSYFLNKLKSHSVQEGHGLQSETAQCQAVQIFLDDDDHDDDHDDGEGERRRSITVVDTPGFDDTNRPQGEILAEITEFLATQHELGVPLRGVLYLHKITDNKMTGSSLTYLNLLRSLVGEDALGNVVLVTNMWNKLRDEDRGQALRREQELVNNYWGPMQRKGSYVVQFDGTTDSAFGLIYQLAGKESVVLDVQKQIMDQDQSILGTSAGGDLARKLGNDIKFYQDKVAQLQGQLEDELRTPRRNGERIRRLQEDKARMEEQLKIATKSMERMRVRPSSSIRQRLKQALKGRKQDAALVLAAVLNLTLTVVQLGLGG</sequence>
<reference evidence="2" key="1">
    <citation type="journal article" date="2021" name="Nat. Commun.">
        <title>Genetic determinants of endophytism in the Arabidopsis root mycobiome.</title>
        <authorList>
            <person name="Mesny F."/>
            <person name="Miyauchi S."/>
            <person name="Thiergart T."/>
            <person name="Pickel B."/>
            <person name="Atanasova L."/>
            <person name="Karlsson M."/>
            <person name="Huettel B."/>
            <person name="Barry K.W."/>
            <person name="Haridas S."/>
            <person name="Chen C."/>
            <person name="Bauer D."/>
            <person name="Andreopoulos W."/>
            <person name="Pangilinan J."/>
            <person name="LaButti K."/>
            <person name="Riley R."/>
            <person name="Lipzen A."/>
            <person name="Clum A."/>
            <person name="Drula E."/>
            <person name="Henrissat B."/>
            <person name="Kohler A."/>
            <person name="Grigoriev I.V."/>
            <person name="Martin F.M."/>
            <person name="Hacquard S."/>
        </authorList>
    </citation>
    <scope>NUCLEOTIDE SEQUENCE</scope>
    <source>
        <strain evidence="2">FSSC 5 MPI-SDFR-AT-0091</strain>
    </source>
</reference>
<keyword evidence="3" id="KW-1185">Reference proteome</keyword>
<protein>
    <submittedName>
        <fullName evidence="2">P-loop containing nucleoside triphosphate hydrolase protein</fullName>
    </submittedName>
</protein>
<comment type="caution">
    <text evidence="2">The sequence shown here is derived from an EMBL/GenBank/DDBJ whole genome shotgun (WGS) entry which is preliminary data.</text>
</comment>
<dbReference type="EMBL" id="JAGTJS010000001">
    <property type="protein sequence ID" value="KAH7274963.1"/>
    <property type="molecule type" value="Genomic_DNA"/>
</dbReference>
<organism evidence="2 3">
    <name type="scientific">Fusarium solani</name>
    <name type="common">Filamentous fungus</name>
    <dbReference type="NCBI Taxonomy" id="169388"/>
    <lineage>
        <taxon>Eukaryota</taxon>
        <taxon>Fungi</taxon>
        <taxon>Dikarya</taxon>
        <taxon>Ascomycota</taxon>
        <taxon>Pezizomycotina</taxon>
        <taxon>Sordariomycetes</taxon>
        <taxon>Hypocreomycetidae</taxon>
        <taxon>Hypocreales</taxon>
        <taxon>Nectriaceae</taxon>
        <taxon>Fusarium</taxon>
        <taxon>Fusarium solani species complex</taxon>
    </lineage>
</organism>
<accession>A0A9P9L670</accession>
<dbReference type="GO" id="GO:0016787">
    <property type="term" value="F:hydrolase activity"/>
    <property type="evidence" value="ECO:0007669"/>
    <property type="project" value="UniProtKB-KW"/>
</dbReference>
<evidence type="ECO:0000313" key="3">
    <source>
        <dbReference type="Proteomes" id="UP000736672"/>
    </source>
</evidence>
<gene>
    <name evidence="2" type="ORF">B0J15DRAFT_587601</name>
</gene>
<dbReference type="Proteomes" id="UP000736672">
    <property type="component" value="Unassembled WGS sequence"/>
</dbReference>
<evidence type="ECO:0000256" key="1">
    <source>
        <dbReference type="SAM" id="Coils"/>
    </source>
</evidence>
<keyword evidence="2" id="KW-0378">Hydrolase</keyword>
<dbReference type="OrthoDB" id="8954335at2759"/>
<dbReference type="SUPFAM" id="SSF52540">
    <property type="entry name" value="P-loop containing nucleoside triphosphate hydrolases"/>
    <property type="match status" value="1"/>
</dbReference>
<keyword evidence="1" id="KW-0175">Coiled coil</keyword>
<feature type="coiled-coil region" evidence="1">
    <location>
        <begin position="235"/>
        <end position="297"/>
    </location>
</feature>
<dbReference type="InterPro" id="IPR027417">
    <property type="entry name" value="P-loop_NTPase"/>
</dbReference>
<proteinExistence type="predicted"/>
<name>A0A9P9L670_FUSSL</name>